<proteinExistence type="predicted"/>
<comment type="caution">
    <text evidence="1">The sequence shown here is derived from an EMBL/GenBank/DDBJ whole genome shotgun (WGS) entry which is preliminary data.</text>
</comment>
<sequence>MESEKRCNDHSLVTQGKINQARLLQNQYTLSILNEGLRVGLLNSEDVFGTQRKLMSILKNLIRRYTQGESSSVTSETAVSLLSSVLYAVDAYLIHLNDPEKAIDVLKNGNIKNGYDQGIELIRHCLEETKQLYKEIHNHKLDVAVEAYNLTIDESIPVFLKKYGIVFDAHNTMASIDYPLAIDDMSIQGVYYLRQYLTHLKMETQFCLLFNEDDIQSVLINYGRICGFDYRIELFNIFELVLNNAIFSVLSGGRAGQIKITSDQFKQLEDLFVRLDDPQIESVILKAVAQLQHDFNIHDPQMTDYLNRCGMNLVHRVKSVVKHNRLETMVIVERELKAKPIVTTFKAADRMSDHHFRLFIEKIMNSEKIADKVDVIRTNFYSLHDYIDLLNTDCLMNDEYEALFKTFGDVELAILIKIVFYEELRNDAKDLSSLYDKEEEHESEWQAHFIEFIKNIDRNRQEAIEKFVYDIDYEEISFY</sequence>
<protein>
    <submittedName>
        <fullName evidence="1">Uncharacterized protein</fullName>
    </submittedName>
</protein>
<dbReference type="Proteomes" id="UP000679950">
    <property type="component" value="Unassembled WGS sequence"/>
</dbReference>
<evidence type="ECO:0000313" key="1">
    <source>
        <dbReference type="EMBL" id="GIN58973.1"/>
    </source>
</evidence>
<dbReference type="EMBL" id="BORB01000033">
    <property type="protein sequence ID" value="GIN58973.1"/>
    <property type="molecule type" value="Genomic_DNA"/>
</dbReference>
<evidence type="ECO:0000313" key="2">
    <source>
        <dbReference type="Proteomes" id="UP000679950"/>
    </source>
</evidence>
<name>A0ABQ4KM04_9BACI</name>
<reference evidence="1 2" key="1">
    <citation type="submission" date="2021-03" db="EMBL/GenBank/DDBJ databases">
        <title>Antimicrobial resistance genes in bacteria isolated from Japanese honey, and their potential for conferring macrolide and lincosamide resistance in the American foulbrood pathogen Paenibacillus larvae.</title>
        <authorList>
            <person name="Okamoto M."/>
            <person name="Kumagai M."/>
            <person name="Kanamori H."/>
            <person name="Takamatsu D."/>
        </authorList>
    </citation>
    <scope>NUCLEOTIDE SEQUENCE [LARGE SCALE GENOMIC DNA]</scope>
    <source>
        <strain evidence="1 2">J8TS2</strain>
    </source>
</reference>
<dbReference type="InterPro" id="IPR045751">
    <property type="entry name" value="DUF6179"/>
</dbReference>
<dbReference type="RefSeq" id="WP_212966976.1">
    <property type="nucleotide sequence ID" value="NZ_BORB01000033.1"/>
</dbReference>
<accession>A0ABQ4KM04</accession>
<dbReference type="Pfam" id="PF19677">
    <property type="entry name" value="DUF6179"/>
    <property type="match status" value="1"/>
</dbReference>
<organism evidence="1 2">
    <name type="scientific">Lederbergia ruris</name>
    <dbReference type="NCBI Taxonomy" id="217495"/>
    <lineage>
        <taxon>Bacteria</taxon>
        <taxon>Bacillati</taxon>
        <taxon>Bacillota</taxon>
        <taxon>Bacilli</taxon>
        <taxon>Bacillales</taxon>
        <taxon>Bacillaceae</taxon>
        <taxon>Lederbergia</taxon>
    </lineage>
</organism>
<gene>
    <name evidence="1" type="ORF">J8TS2_32920</name>
</gene>
<keyword evidence="2" id="KW-1185">Reference proteome</keyword>